<keyword evidence="5 6" id="KW-0472">Membrane</keyword>
<dbReference type="InterPro" id="IPR011527">
    <property type="entry name" value="ABC1_TM_dom"/>
</dbReference>
<dbReference type="Gene3D" id="3.40.50.300">
    <property type="entry name" value="P-loop containing nucleotide triphosphate hydrolases"/>
    <property type="match status" value="1"/>
</dbReference>
<evidence type="ECO:0000256" key="6">
    <source>
        <dbReference type="SAM" id="Phobius"/>
    </source>
</evidence>
<dbReference type="PANTHER" id="PTHR11384">
    <property type="entry name" value="ATP-BINDING CASSETTE, SUB-FAMILY D MEMBER"/>
    <property type="match status" value="1"/>
</dbReference>
<keyword evidence="9" id="KW-1185">Reference proteome</keyword>
<dbReference type="PROSITE" id="PS50929">
    <property type="entry name" value="ABC_TM1F"/>
    <property type="match status" value="1"/>
</dbReference>
<dbReference type="SUPFAM" id="SSF90123">
    <property type="entry name" value="ABC transporter transmembrane region"/>
    <property type="match status" value="1"/>
</dbReference>
<feature type="transmembrane region" description="Helical" evidence="6">
    <location>
        <begin position="175"/>
        <end position="195"/>
    </location>
</feature>
<dbReference type="PANTHER" id="PTHR11384:SF59">
    <property type="entry name" value="LYSOSOMAL COBALAMIN TRANSPORTER ABCD4"/>
    <property type="match status" value="1"/>
</dbReference>
<name>A0ABZ2B5J6_9HYPH</name>
<evidence type="ECO:0000256" key="5">
    <source>
        <dbReference type="ARBA" id="ARBA00023136"/>
    </source>
</evidence>
<evidence type="ECO:0000256" key="1">
    <source>
        <dbReference type="ARBA" id="ARBA00004651"/>
    </source>
</evidence>
<protein>
    <submittedName>
        <fullName evidence="8">SbmA/BacA-like family transporter</fullName>
    </submittedName>
</protein>
<proteinExistence type="predicted"/>
<accession>A0ABZ2B5J6</accession>
<comment type="subcellular location">
    <subcellularLocation>
        <location evidence="1">Cell membrane</location>
        <topology evidence="1">Multi-pass membrane protein</topology>
    </subcellularLocation>
</comment>
<reference evidence="8" key="1">
    <citation type="submission" date="2023-08" db="EMBL/GenBank/DDBJ databases">
        <title>Complete genome sequence of Sinorhizobium chiapanecum ITTG S70 isolated from Acaciella angustissima nodules in Chiapas-Mexico.</title>
        <authorList>
            <person name="Rincon-Rosales R."/>
            <person name="Rogel M.A."/>
            <person name="Rincon-Medina C.I."/>
            <person name="Guerrero G."/>
            <person name="Manzano-Gomez L.A."/>
            <person name="Lopez-Lopez A."/>
            <person name="Rincon Molina F.A."/>
            <person name="Martinez-Romero E."/>
        </authorList>
    </citation>
    <scope>NUCLEOTIDE SEQUENCE</scope>
    <source>
        <strain evidence="8">ITTG S70</strain>
    </source>
</reference>
<dbReference type="InterPro" id="IPR050835">
    <property type="entry name" value="ABC_transporter_sub-D"/>
</dbReference>
<evidence type="ECO:0000313" key="9">
    <source>
        <dbReference type="Proteomes" id="UP001432360"/>
    </source>
</evidence>
<dbReference type="InterPro" id="IPR027417">
    <property type="entry name" value="P-loop_NTPase"/>
</dbReference>
<dbReference type="InterPro" id="IPR036640">
    <property type="entry name" value="ABC1_TM_sf"/>
</dbReference>
<feature type="transmembrane region" description="Helical" evidence="6">
    <location>
        <begin position="33"/>
        <end position="55"/>
    </location>
</feature>
<sequence>MEQQQIPLRVTAARFVRTIRIFANSDVGWRAKLLFGGLIALLCGLNALNVVNNYVGRNFMTAIAERQMAEFIRQAIFYIAVFAALTVVGVFARFAEERLALLWREFLTRRIVNLYLEDETYYRLDVSGKLTHPDQRIAEDVRAFTVTTLSFVIMLFSSTLTMVTFSGVLWSISPLLFGVAVLYAACGSYMTIALGRPLITLNYDRLDKEATFRSGLIHIRENAEPIMLTRGEGRQRVRLLNRLDELIANIREITAVNRNLGFFTGGYNWMIQLVPDLIIAPAFIRGDIEFGVVTQSGAAFAMLVGAFSLIVRQFNSISNFAAVVSRLSSLHEEVARSHATESGIEVSERDGPLTCEGLTLAPSTDADPPLLKELSVSIPSGTRVLVTGSSQAPGAALFRAMAHIPTPGKGRIVRPAGTLFLPQRPYLPSGALRQVLVGPEKESEVPDQLMLSVLHELGLERIVSQAGGLDAEHDWEKELSLRDQQLLALANILLSAPSFVVLDRAEMTLGPELLEKIMRLLSKRSIACVHIGAAEGGREVYQAVLEYGDDGRWTWSAKT</sequence>
<keyword evidence="2" id="KW-0813">Transport</keyword>
<feature type="transmembrane region" description="Helical" evidence="6">
    <location>
        <begin position="75"/>
        <end position="95"/>
    </location>
</feature>
<evidence type="ECO:0000256" key="2">
    <source>
        <dbReference type="ARBA" id="ARBA00022448"/>
    </source>
</evidence>
<keyword evidence="4 6" id="KW-1133">Transmembrane helix</keyword>
<evidence type="ECO:0000313" key="8">
    <source>
        <dbReference type="EMBL" id="WVT02063.1"/>
    </source>
</evidence>
<evidence type="ECO:0000256" key="3">
    <source>
        <dbReference type="ARBA" id="ARBA00022692"/>
    </source>
</evidence>
<dbReference type="Gene3D" id="1.20.1560.10">
    <property type="entry name" value="ABC transporter type 1, transmembrane domain"/>
    <property type="match status" value="1"/>
</dbReference>
<gene>
    <name evidence="8" type="ORF">RB548_10955</name>
</gene>
<dbReference type="Proteomes" id="UP001432360">
    <property type="component" value="Chromosome"/>
</dbReference>
<dbReference type="EMBL" id="CP133148">
    <property type="protein sequence ID" value="WVT02063.1"/>
    <property type="molecule type" value="Genomic_DNA"/>
</dbReference>
<organism evidence="8 9">
    <name type="scientific">Sinorhizobium chiapasense</name>
    <dbReference type="NCBI Taxonomy" id="501572"/>
    <lineage>
        <taxon>Bacteria</taxon>
        <taxon>Pseudomonadati</taxon>
        <taxon>Pseudomonadota</taxon>
        <taxon>Alphaproteobacteria</taxon>
        <taxon>Hyphomicrobiales</taxon>
        <taxon>Rhizobiaceae</taxon>
        <taxon>Sinorhizobium/Ensifer group</taxon>
        <taxon>Sinorhizobium</taxon>
    </lineage>
</organism>
<dbReference type="Pfam" id="PF06472">
    <property type="entry name" value="ABC_membrane_2"/>
    <property type="match status" value="1"/>
</dbReference>
<dbReference type="RefSeq" id="WP_331371349.1">
    <property type="nucleotide sequence ID" value="NZ_CP133148.1"/>
</dbReference>
<dbReference type="SUPFAM" id="SSF52540">
    <property type="entry name" value="P-loop containing nucleoside triphosphate hydrolases"/>
    <property type="match status" value="1"/>
</dbReference>
<evidence type="ECO:0000259" key="7">
    <source>
        <dbReference type="PROSITE" id="PS50929"/>
    </source>
</evidence>
<feature type="transmembrane region" description="Helical" evidence="6">
    <location>
        <begin position="143"/>
        <end position="169"/>
    </location>
</feature>
<evidence type="ECO:0000256" key="4">
    <source>
        <dbReference type="ARBA" id="ARBA00022989"/>
    </source>
</evidence>
<feature type="domain" description="ABC transmembrane type-1" evidence="7">
    <location>
        <begin position="37"/>
        <end position="319"/>
    </location>
</feature>
<keyword evidence="3 6" id="KW-0812">Transmembrane</keyword>